<evidence type="ECO:0000313" key="2">
    <source>
        <dbReference type="EMBL" id="QIK63278.1"/>
    </source>
</evidence>
<dbReference type="RefSeq" id="WP_166291203.1">
    <property type="nucleotide sequence ID" value="NZ_CP049863.1"/>
</dbReference>
<keyword evidence="1" id="KW-0812">Transmembrane</keyword>
<evidence type="ECO:0000256" key="1">
    <source>
        <dbReference type="SAM" id="Phobius"/>
    </source>
</evidence>
<dbReference type="Proteomes" id="UP000502677">
    <property type="component" value="Chromosome"/>
</dbReference>
<keyword evidence="3" id="KW-1185">Reference proteome</keyword>
<dbReference type="EMBL" id="CP049863">
    <property type="protein sequence ID" value="QIK63278.1"/>
    <property type="molecule type" value="Genomic_DNA"/>
</dbReference>
<keyword evidence="1" id="KW-1133">Transmembrane helix</keyword>
<dbReference type="NCBIfam" id="NF012211">
    <property type="entry name" value="tand_rpt_95"/>
    <property type="match status" value="8"/>
</dbReference>
<dbReference type="PANTHER" id="PTHR34720">
    <property type="entry name" value="MICROCYSTIN DEPENDENT PROTEIN"/>
    <property type="match status" value="1"/>
</dbReference>
<dbReference type="Gene3D" id="2.60.40.2810">
    <property type="match status" value="1"/>
</dbReference>
<dbReference type="Gene3D" id="2.60.40.3440">
    <property type="match status" value="6"/>
</dbReference>
<organism evidence="2 3">
    <name type="scientific">Leucobacter viscericola</name>
    <dbReference type="NCBI Taxonomy" id="2714935"/>
    <lineage>
        <taxon>Bacteria</taxon>
        <taxon>Bacillati</taxon>
        <taxon>Actinomycetota</taxon>
        <taxon>Actinomycetes</taxon>
        <taxon>Micrococcales</taxon>
        <taxon>Microbacteriaceae</taxon>
        <taxon>Leucobacter</taxon>
    </lineage>
</organism>
<gene>
    <name evidence="2" type="ORF">G7068_08755</name>
</gene>
<dbReference type="KEGG" id="lvi:G7068_08755"/>
<keyword evidence="1" id="KW-0472">Membrane</keyword>
<dbReference type="PANTHER" id="PTHR34720:SF9">
    <property type="entry name" value="BLR4714 PROTEIN"/>
    <property type="match status" value="1"/>
</dbReference>
<accession>A0A6G7XFX5</accession>
<protein>
    <submittedName>
        <fullName evidence="2">Tandem-95 repeat protein</fullName>
    </submittedName>
</protein>
<feature type="transmembrane region" description="Helical" evidence="1">
    <location>
        <begin position="21"/>
        <end position="46"/>
    </location>
</feature>
<evidence type="ECO:0000313" key="3">
    <source>
        <dbReference type="Proteomes" id="UP000502677"/>
    </source>
</evidence>
<dbReference type="Pfam" id="PF17963">
    <property type="entry name" value="Big_9"/>
    <property type="match status" value="8"/>
</dbReference>
<name>A0A6G7XFX5_9MICO</name>
<proteinExistence type="predicted"/>
<reference evidence="2 3" key="1">
    <citation type="submission" date="2020-03" db="EMBL/GenBank/DDBJ databases">
        <title>Leucobacter sp. nov., isolated from beetles.</title>
        <authorList>
            <person name="Hyun D.-W."/>
            <person name="Bae J.-W."/>
        </authorList>
    </citation>
    <scope>NUCLEOTIDE SEQUENCE [LARGE SCALE GENOMIC DNA]</scope>
    <source>
        <strain evidence="2 3">HDW9C</strain>
    </source>
</reference>
<sequence length="1793" mass="181334">MSSPQVLNSPRTAWLKRHRSLGIAVAILMVVAVVLTAGVTMARAAIGSVSEVTLSVVSDGTAPFDADNAAGNDSSSNNGIVRTGDFVTYRWAYSVATAGDVTFKQTLPAGMKWDAGSTTNCSEGAAAIAGQVLTCTIANAPSGSGAYNVKAKVLGLANGATPTVSVTATTGGVTSNNISVKVSASAPQAILDFSNAQIPNPAKGPGTFSGVDGIYVQDRVNLYMPVDPSKGVKGLQSLQNPMTFTVNLPSTPAGGVVRNCGTSPSTTGDPTVGGTSITCTQPGGAGTPITVSVTANSTVDSWPTKGASGAALPSDRAYFFSGALAVWYPLSSFPANTTTVIQEQATGFDPVGLDGSSNFGAGYAPNQQPGASCVPTLPGNCAKLSFNTSQVFVQDWRLWTSGTTGVPVAGASAVSDGTAPLYPGTKYRAYYNIQAGAANTPLDNLRECLVFDNTIVNVDPTVDTYLTVNSVRAASSDYVLEYGTGSFASDFERNNANCGSAGDGAAGWYSSIATVPGGAAAITSVRVRYLLSYPAGMNVAMYASMQRTSAPLVDGTRISIFSNWNADGTTGARQNNLGNSGKASIAEVRNTAAWDQATGAPGNVRQVTIKPSVSTPDGETWATAQDVRVTVKLPNACVTYQTGSASVTPVSVTPPVAGSCSASDPGQTVVFSLGPWPVNTPVPAITFNTIVSPLIATPSSQTVTSTITSASDLATDASGVRNASALLQVNSPAVFAVTKTSSSLTANPGVPFTYTIGWANRLTNTAGTGSFVDVLPFNGDSRGTTGLNGMTVDSVTPSAADTSVWYTSDVSAAVQAAVAANPSGMTGITWTDVKPATVTAIQFRTGELTPGTVQSADIVVTPGELSRTGVIKNDVWGKATAVTAPVQGASRVSMTSSAAELSGNVYKDVDYSFSRTAGDTPIANPVVKIVSGYGFGADGIDDGGMGDDVPLAAPITADSFANGDYDFPGVAPGKYNVELTAPNGTHVVVSPKQPIELANGATVTGKDFGVQADITPSVAKDDTKSVGINSTANTINVLANDTLNDASVKITKTGATSNGGTVSIAADGQTVSYTPAAGFVGDDTFTYTIADKSRQESSATVTVHVLAAPVAGNDTAQTGEKQAVTVNVLSNDTGINLQVTGKGANSDGAVVINADNTITYTPNSGFSGLTSFTYTVTDSVGQTATATVTVNVIAKPIARDDTATIAQGATATVAVLTNDTATLPRVTLASTNDGTVVVNADNTVSFTPATGFSGVAVVDYTITDTVGQSASAKLRVTVVKAPTATPDTATTGQDKPVTVDVLANDTGTNLSVAVTTAPTNGSTTVAADGRVTYTPAKGYTGTDTFSYTVTDSVGQTATATVTITVVAGPVAVDDSALTKEDTPVSIDVLSNDVGDGITLTSIGANSDGSIVDNGDGTVTFTPNSGFTGGTTFTYVETDKYGNTATGTVTVRVIQKPVATDDTATTAHHTAVSVDVLANDTGTGLTVTKVDDSTDGTAVIGSDGKVTFTPNDTFAGDTDLTYTITDVVGQTATAKIHVHVVAVPVANPDVVKTPQSTAVTVAVLGNDVGESLSVLGLGDLADTTAPTARTAPATTLELDGGTAVVNTDGTITFAPKAGYFGVVTIPYTVIDAVGQTAESNLTVTVVKAPTAPDVKTSTEQNTAVTVKPMDKVTGEKVTLISVSDPKDGAVKVNDDGTLTFTPNDGYAGTTSFTYTVADDLGQTATGTITVVVMKKAVPFVSPTEQPKPVVTVGGLALTGGDIAGVGIAAAILLALGGTALVLARRRRRGDRPAG</sequence>
<feature type="transmembrane region" description="Helical" evidence="1">
    <location>
        <begin position="1761"/>
        <end position="1782"/>
    </location>
</feature>